<keyword evidence="1" id="KW-0472">Membrane</keyword>
<organism evidence="2 3">
    <name type="scientific">Massilia forsythiae</name>
    <dbReference type="NCBI Taxonomy" id="2728020"/>
    <lineage>
        <taxon>Bacteria</taxon>
        <taxon>Pseudomonadati</taxon>
        <taxon>Pseudomonadota</taxon>
        <taxon>Betaproteobacteria</taxon>
        <taxon>Burkholderiales</taxon>
        <taxon>Oxalobacteraceae</taxon>
        <taxon>Telluria group</taxon>
        <taxon>Massilia</taxon>
    </lineage>
</organism>
<dbReference type="InterPro" id="IPR055644">
    <property type="entry name" value="DUF7220"/>
</dbReference>
<dbReference type="Proteomes" id="UP000502415">
    <property type="component" value="Chromosome"/>
</dbReference>
<evidence type="ECO:0000313" key="2">
    <source>
        <dbReference type="EMBL" id="QJE03074.1"/>
    </source>
</evidence>
<feature type="transmembrane region" description="Helical" evidence="1">
    <location>
        <begin position="12"/>
        <end position="36"/>
    </location>
</feature>
<dbReference type="KEGG" id="mfy:HH212_26320"/>
<evidence type="ECO:0000256" key="1">
    <source>
        <dbReference type="SAM" id="Phobius"/>
    </source>
</evidence>
<dbReference type="AlphaFoldDB" id="A0A7Z2W1N5"/>
<keyword evidence="1" id="KW-1133">Transmembrane helix</keyword>
<proteinExistence type="predicted"/>
<accession>A0A7Z2W1N5</accession>
<reference evidence="2 3" key="1">
    <citation type="submission" date="2020-04" db="EMBL/GenBank/DDBJ databases">
        <title>Genome sequencing of novel species.</title>
        <authorList>
            <person name="Heo J."/>
            <person name="Kim S.-J."/>
            <person name="Kim J.-S."/>
            <person name="Hong S.-B."/>
            <person name="Kwon S.-W."/>
        </authorList>
    </citation>
    <scope>NUCLEOTIDE SEQUENCE [LARGE SCALE GENOMIC DNA]</scope>
    <source>
        <strain evidence="2 3">GN2-R2</strain>
    </source>
</reference>
<gene>
    <name evidence="2" type="ORF">HH212_26320</name>
</gene>
<keyword evidence="1" id="KW-0812">Transmembrane</keyword>
<keyword evidence="3" id="KW-1185">Reference proteome</keyword>
<sequence length="84" mass="9256">MTQTRLGSLIEAIINVIIGFAINYCANMLIFPLFGFHITPGANLAMGAIYTVISVARSYCVRRWFNARLHRLAVAVAASVEARQ</sequence>
<evidence type="ECO:0000313" key="3">
    <source>
        <dbReference type="Proteomes" id="UP000502415"/>
    </source>
</evidence>
<feature type="transmembrane region" description="Helical" evidence="1">
    <location>
        <begin position="42"/>
        <end position="61"/>
    </location>
</feature>
<dbReference type="Pfam" id="PF23858">
    <property type="entry name" value="DUF7220"/>
    <property type="match status" value="1"/>
</dbReference>
<dbReference type="RefSeq" id="WP_170205155.1">
    <property type="nucleotide sequence ID" value="NZ_CP051685.1"/>
</dbReference>
<dbReference type="EMBL" id="CP051685">
    <property type="protein sequence ID" value="QJE03074.1"/>
    <property type="molecule type" value="Genomic_DNA"/>
</dbReference>
<name>A0A7Z2W1N5_9BURK</name>
<protein>
    <submittedName>
        <fullName evidence="2">Uncharacterized protein</fullName>
    </submittedName>
</protein>